<feature type="region of interest" description="Disordered" evidence="1">
    <location>
        <begin position="297"/>
        <end position="328"/>
    </location>
</feature>
<proteinExistence type="predicted"/>
<dbReference type="PANTHER" id="PTHR34568:SF1">
    <property type="entry name" value="DNA BINDING PROTEIN"/>
    <property type="match status" value="1"/>
</dbReference>
<dbReference type="Pfam" id="PF25896">
    <property type="entry name" value="HTH_AT3G52170"/>
    <property type="match status" value="1"/>
</dbReference>
<feature type="region of interest" description="Disordered" evidence="1">
    <location>
        <begin position="405"/>
        <end position="428"/>
    </location>
</feature>
<dbReference type="InterPro" id="IPR058942">
    <property type="entry name" value="AT3G52170-like"/>
</dbReference>
<evidence type="ECO:0000313" key="3">
    <source>
        <dbReference type="EMBL" id="SPC75823.1"/>
    </source>
</evidence>
<dbReference type="InterPro" id="IPR058941">
    <property type="entry name" value="HTH_AT3G52170-like"/>
</dbReference>
<name>A0A2N9ELX0_FAGSY</name>
<organism evidence="3">
    <name type="scientific">Fagus sylvatica</name>
    <name type="common">Beechnut</name>
    <dbReference type="NCBI Taxonomy" id="28930"/>
    <lineage>
        <taxon>Eukaryota</taxon>
        <taxon>Viridiplantae</taxon>
        <taxon>Streptophyta</taxon>
        <taxon>Embryophyta</taxon>
        <taxon>Tracheophyta</taxon>
        <taxon>Spermatophyta</taxon>
        <taxon>Magnoliopsida</taxon>
        <taxon>eudicotyledons</taxon>
        <taxon>Gunneridae</taxon>
        <taxon>Pentapetalae</taxon>
        <taxon>rosids</taxon>
        <taxon>fabids</taxon>
        <taxon>Fagales</taxon>
        <taxon>Fagaceae</taxon>
        <taxon>Fagus</taxon>
    </lineage>
</organism>
<dbReference type="EMBL" id="OIVN01000182">
    <property type="protein sequence ID" value="SPC75823.1"/>
    <property type="molecule type" value="Genomic_DNA"/>
</dbReference>
<feature type="domain" description="AT3G52170-like helix-turn-helix" evidence="2">
    <location>
        <begin position="31"/>
        <end position="79"/>
    </location>
</feature>
<evidence type="ECO:0000256" key="1">
    <source>
        <dbReference type="SAM" id="MobiDB-lite"/>
    </source>
</evidence>
<protein>
    <recommendedName>
        <fullName evidence="2">AT3G52170-like helix-turn-helix domain-containing protein</fullName>
    </recommendedName>
</protein>
<accession>A0A2N9ELX0</accession>
<sequence>MYAVKGGWVGQTFALAKGNDSEGRKSRIRRSKEERKAMVESFIKKYQKSNNGSFPSLNLTHKEVGGSFYTVREIVRDVIQENRVLGPAKLSPEELSSYQFLEEQDPLCSIATEPQIPPSLISNDTQLLSNHHQGTSEELFLGSDGHDTGPDHQMFDSEQIVNGTQVDVKYKKSDEPTYVELQVCEPSEAEKHLEEEWAASMAKITPTTADEEQVLVSDGHCTEPENQMLDNRETINGSQLDVTNKNSIELTCTDYQVGEPSEAERNIEELAPSYSKANPIAADVIVETFPLQPVTKTTDSLDGSLGEARDVHNPSGQKEIGKLELEPGNGSFLFDGMNSTKNSDLLDDKAVENLSGLLFEGNSGSVDTEVVEEDHPEPSLESSDCSIHVEGTKHNNQSIEDLEDKVSSNDVGTPNIFEKSQKPTGAKVVNAPNSIHTKILNGTCTGSSGADTNTPETIMNQPKADLQHGGNSEKGINPTLDRINLESWERANRRSAKPETNPLFATIKAFIDAFVKFWSE</sequence>
<gene>
    <name evidence="3" type="ORF">FSB_LOCUS3705</name>
</gene>
<reference evidence="3" key="1">
    <citation type="submission" date="2018-02" db="EMBL/GenBank/DDBJ databases">
        <authorList>
            <person name="Cohen D.B."/>
            <person name="Kent A.D."/>
        </authorList>
    </citation>
    <scope>NUCLEOTIDE SEQUENCE</scope>
</reference>
<evidence type="ECO:0000259" key="2">
    <source>
        <dbReference type="Pfam" id="PF25896"/>
    </source>
</evidence>
<dbReference type="AlphaFoldDB" id="A0A2N9ELX0"/>
<dbReference type="PANTHER" id="PTHR34568">
    <property type="entry name" value="RRM DOMAIN-CONTAINING PROTEIN"/>
    <property type="match status" value="1"/>
</dbReference>